<dbReference type="AlphaFoldDB" id="A0A2A4APD8"/>
<proteinExistence type="inferred from homology"/>
<dbReference type="Proteomes" id="UP000218690">
    <property type="component" value="Unassembled WGS sequence"/>
</dbReference>
<name>A0A2A4APD8_9CORY</name>
<evidence type="ECO:0000313" key="3">
    <source>
        <dbReference type="Proteomes" id="UP000218690"/>
    </source>
</evidence>
<sequence length="105" mass="11478">MTQLFKTEADVMVATAGRVDTTNDEVQGELTRLQGVVDSVRANWDGRAQVSFDNLMQRYNTSAQQLREALTSISDNIRDNARHFDDVEATNAQAFSNVGGAGLAL</sequence>
<dbReference type="Pfam" id="PF06013">
    <property type="entry name" value="WXG100"/>
    <property type="match status" value="1"/>
</dbReference>
<dbReference type="InterPro" id="IPR036689">
    <property type="entry name" value="ESAT-6-like_sf"/>
</dbReference>
<accession>A0A2A4APD8</accession>
<evidence type="ECO:0000313" key="2">
    <source>
        <dbReference type="EMBL" id="PCC84028.1"/>
    </source>
</evidence>
<evidence type="ECO:0000256" key="1">
    <source>
        <dbReference type="RuleBase" id="RU362001"/>
    </source>
</evidence>
<dbReference type="SUPFAM" id="SSF140453">
    <property type="entry name" value="EsxAB dimer-like"/>
    <property type="match status" value="1"/>
</dbReference>
<dbReference type="Gene3D" id="1.10.287.1060">
    <property type="entry name" value="ESAT-6-like"/>
    <property type="match status" value="1"/>
</dbReference>
<comment type="caution">
    <text evidence="2">The sequence shown here is derived from an EMBL/GenBank/DDBJ whole genome shotgun (WGS) entry which is preliminary data.</text>
</comment>
<comment type="similarity">
    <text evidence="1">Belongs to the WXG100 family.</text>
</comment>
<reference evidence="2 3" key="1">
    <citation type="submission" date="2017-09" db="EMBL/GenBank/DDBJ databases">
        <title>Draft Genome Sequence of Corynebacterium accolens AH4003.</title>
        <authorList>
            <person name="Chen Y."/>
            <person name="Oosthuysen W.F."/>
            <person name="Kelley S."/>
            <person name="Horswill A."/>
        </authorList>
    </citation>
    <scope>NUCLEOTIDE SEQUENCE [LARGE SCALE GENOMIC DNA]</scope>
    <source>
        <strain evidence="2 3">AH4003</strain>
    </source>
</reference>
<dbReference type="NCBIfam" id="TIGR03930">
    <property type="entry name" value="WXG100_ESAT6"/>
    <property type="match status" value="1"/>
</dbReference>
<dbReference type="InterPro" id="IPR010310">
    <property type="entry name" value="T7SS_ESAT-6-like"/>
</dbReference>
<dbReference type="EMBL" id="NWBP01000001">
    <property type="protein sequence ID" value="PCC84028.1"/>
    <property type="molecule type" value="Genomic_DNA"/>
</dbReference>
<gene>
    <name evidence="2" type="ORF">COM45_01030</name>
</gene>
<protein>
    <recommendedName>
        <fullName evidence="1">ESAT-6-like protein</fullName>
    </recommendedName>
</protein>
<organism evidence="2 3">
    <name type="scientific">Corynebacterium accolens</name>
    <dbReference type="NCBI Taxonomy" id="38284"/>
    <lineage>
        <taxon>Bacteria</taxon>
        <taxon>Bacillati</taxon>
        <taxon>Actinomycetota</taxon>
        <taxon>Actinomycetes</taxon>
        <taxon>Mycobacteriales</taxon>
        <taxon>Corynebacteriaceae</taxon>
        <taxon>Corynebacterium</taxon>
    </lineage>
</organism>